<dbReference type="NCBIfam" id="TIGR02595">
    <property type="entry name" value="PEP_CTERM"/>
    <property type="match status" value="1"/>
</dbReference>
<proteinExistence type="predicted"/>
<sequence length="191" mass="19784">MKSLTRIAGRAAIAAALPFAAAAASATTIDFNDLSSGTNYGTLNYENTTISSSTGVITAIVSQGDARICANDNPWGCIGELTVSFDNAVENLTFDIGGVNNPGLVAVAEVSLANGMTQFVDLFGTSINGNLQDLSSLGAISNLILRHDDTLGVSYDNFSFNVADVPEPSAVLSMLLGLGLVGTAIHRRRRA</sequence>
<dbReference type="Pfam" id="PF07589">
    <property type="entry name" value="PEP-CTERM"/>
    <property type="match status" value="1"/>
</dbReference>
<feature type="chain" id="PRO_5004024985" description="Ice-binding protein C-terminal domain-containing protein" evidence="2">
    <location>
        <begin position="27"/>
        <end position="191"/>
    </location>
</feature>
<evidence type="ECO:0000313" key="5">
    <source>
        <dbReference type="Proteomes" id="UP000011717"/>
    </source>
</evidence>
<feature type="signal peptide" evidence="2">
    <location>
        <begin position="1"/>
        <end position="26"/>
    </location>
</feature>
<comment type="caution">
    <text evidence="4">The sequence shown here is derived from an EMBL/GenBank/DDBJ whole genome shotgun (WGS) entry which is preliminary data.</text>
</comment>
<keyword evidence="1" id="KW-1133">Transmembrane helix</keyword>
<dbReference type="OrthoDB" id="8565723at2"/>
<evidence type="ECO:0000259" key="3">
    <source>
        <dbReference type="Pfam" id="PF07589"/>
    </source>
</evidence>
<feature type="transmembrane region" description="Helical" evidence="1">
    <location>
        <begin position="168"/>
        <end position="185"/>
    </location>
</feature>
<keyword evidence="5" id="KW-1185">Reference proteome</keyword>
<keyword evidence="2" id="KW-0732">Signal</keyword>
<reference evidence="4 5" key="1">
    <citation type="journal article" date="2013" name="Genome Announc.">
        <title>Draft Genome Sequence of Strain JLT2015T, Belonging to the Family Sphingomonadaceae of the Alphaproteobacteria.</title>
        <authorList>
            <person name="Tang K."/>
            <person name="Liu K."/>
            <person name="Li S."/>
            <person name="Jiao N."/>
        </authorList>
    </citation>
    <scope>NUCLEOTIDE SEQUENCE [LARGE SCALE GENOMIC DNA]</scope>
    <source>
        <strain evidence="4 5">JLT2015</strain>
    </source>
</reference>
<evidence type="ECO:0000313" key="4">
    <source>
        <dbReference type="EMBL" id="EMD84485.1"/>
    </source>
</evidence>
<gene>
    <name evidence="4" type="ORF">C725_0415</name>
</gene>
<name>M2SGI8_9SPHN</name>
<dbReference type="InterPro" id="IPR013424">
    <property type="entry name" value="Ice-binding_C"/>
</dbReference>
<evidence type="ECO:0000256" key="1">
    <source>
        <dbReference type="SAM" id="Phobius"/>
    </source>
</evidence>
<dbReference type="RefSeq" id="WP_008599853.1">
    <property type="nucleotide sequence ID" value="NZ_AMRV01000001.1"/>
</dbReference>
<feature type="domain" description="Ice-binding protein C-terminal" evidence="3">
    <location>
        <begin position="164"/>
        <end position="188"/>
    </location>
</feature>
<protein>
    <recommendedName>
        <fullName evidence="3">Ice-binding protein C-terminal domain-containing protein</fullName>
    </recommendedName>
</protein>
<dbReference type="Proteomes" id="UP000011717">
    <property type="component" value="Unassembled WGS sequence"/>
</dbReference>
<organism evidence="4 5">
    <name type="scientific">Pacificimonas flava</name>
    <dbReference type="NCBI Taxonomy" id="1234595"/>
    <lineage>
        <taxon>Bacteria</taxon>
        <taxon>Pseudomonadati</taxon>
        <taxon>Pseudomonadota</taxon>
        <taxon>Alphaproteobacteria</taxon>
        <taxon>Sphingomonadales</taxon>
        <taxon>Sphingosinicellaceae</taxon>
        <taxon>Pacificimonas</taxon>
    </lineage>
</organism>
<accession>M2SGI8</accession>
<keyword evidence="1" id="KW-0812">Transmembrane</keyword>
<dbReference type="AlphaFoldDB" id="M2SGI8"/>
<dbReference type="EMBL" id="AMRV01000001">
    <property type="protein sequence ID" value="EMD84485.1"/>
    <property type="molecule type" value="Genomic_DNA"/>
</dbReference>
<keyword evidence="1" id="KW-0472">Membrane</keyword>
<evidence type="ECO:0000256" key="2">
    <source>
        <dbReference type="SAM" id="SignalP"/>
    </source>
</evidence>